<keyword evidence="5" id="KW-0067">ATP-binding</keyword>
<dbReference type="AlphaFoldDB" id="A0A6L2PCB4"/>
<dbReference type="InterPro" id="IPR034646">
    <property type="entry name" value="ADCK3_dom"/>
</dbReference>
<evidence type="ECO:0000313" key="7">
    <source>
        <dbReference type="EMBL" id="GFG30006.1"/>
    </source>
</evidence>
<comment type="similarity">
    <text evidence="2">Belongs to the protein kinase superfamily. ADCK protein kinase family.</text>
</comment>
<dbReference type="FunCoup" id="A0A6L2PCB4">
    <property type="interactions" value="894"/>
</dbReference>
<feature type="domain" description="ABC1 atypical kinase-like" evidence="6">
    <location>
        <begin position="330"/>
        <end position="570"/>
    </location>
</feature>
<accession>A0A6L2PCB4</accession>
<dbReference type="EMBL" id="BLKM01000192">
    <property type="protein sequence ID" value="GFG30006.1"/>
    <property type="molecule type" value="Genomic_DNA"/>
</dbReference>
<evidence type="ECO:0000256" key="2">
    <source>
        <dbReference type="ARBA" id="ARBA00009670"/>
    </source>
</evidence>
<dbReference type="OrthoDB" id="201153at2759"/>
<keyword evidence="4" id="KW-0547">Nucleotide-binding</keyword>
<evidence type="ECO:0000259" key="6">
    <source>
        <dbReference type="Pfam" id="PF03109"/>
    </source>
</evidence>
<dbReference type="InterPro" id="IPR051409">
    <property type="entry name" value="Atypical_kinase_ADCK"/>
</dbReference>
<dbReference type="CDD" id="cd13970">
    <property type="entry name" value="ABC1_ADCK3"/>
    <property type="match status" value="1"/>
</dbReference>
<sequence length="587" mass="65563">MCPNWNQDILGVLRGAQSVINAMLKHREMQCKEIWKTSSMKNIIEEASSSVDRKVCQTSSSGSVQNDLPKMLQETLQRTSMLCEGVKAYVRFAGGYALSHSQPAAGGSGSDNFKPYSDILSEDPEFSGTTKSEHYNKCTHGEAEYTRNTSEGYSHAVLFDANVPQQASYSHAGSQQHNVNLPQSTMKAETVHMPIPVVTKQDNLEASVLPIKDAKPTSLKFQKEQRLSVMAKQTKVPSSRIARLVSFGSLAAGLGVGAVAEVTRRSLGLTNEEPSVGRALDSVFLSEANAERIVNTLCKVRGAALKLGQMLSIQDNTMISPTLQKAFERMRQSADFMPAWQVEKVLASELGKDWRSEVTTFELTPFAAASIGQVHRAVLCDGTEVAMKIQYPGVAKGIESDIDNLVGIMKIWNVFPKSLFLDNLIEVAKRELAWEVDYERESECTKKFKALLEPYPIYYVPRVIDSLSVKHIFTTELVEGIPVDKCVGLDMETRQHISRLVMELCLRELFEFRYMQTDPNWSNFFYNPETMQLILLDFGASRAYSKTFTDMYIEIIRGAADGDRDRVLQVSRDIGFLTGYESKVTDR</sequence>
<evidence type="ECO:0000256" key="1">
    <source>
        <dbReference type="ARBA" id="ARBA00004749"/>
    </source>
</evidence>
<evidence type="ECO:0000256" key="5">
    <source>
        <dbReference type="ARBA" id="ARBA00022840"/>
    </source>
</evidence>
<proteinExistence type="inferred from homology"/>
<name>A0A6L2PCB4_COPFO</name>
<dbReference type="GO" id="GO:0005524">
    <property type="term" value="F:ATP binding"/>
    <property type="evidence" value="ECO:0007669"/>
    <property type="project" value="UniProtKB-KW"/>
</dbReference>
<dbReference type="GO" id="GO:0016740">
    <property type="term" value="F:transferase activity"/>
    <property type="evidence" value="ECO:0007669"/>
    <property type="project" value="UniProtKB-KW"/>
</dbReference>
<organism evidence="7 8">
    <name type="scientific">Coptotermes formosanus</name>
    <name type="common">Formosan subterranean termite</name>
    <dbReference type="NCBI Taxonomy" id="36987"/>
    <lineage>
        <taxon>Eukaryota</taxon>
        <taxon>Metazoa</taxon>
        <taxon>Ecdysozoa</taxon>
        <taxon>Arthropoda</taxon>
        <taxon>Hexapoda</taxon>
        <taxon>Insecta</taxon>
        <taxon>Pterygota</taxon>
        <taxon>Neoptera</taxon>
        <taxon>Polyneoptera</taxon>
        <taxon>Dictyoptera</taxon>
        <taxon>Blattodea</taxon>
        <taxon>Blattoidea</taxon>
        <taxon>Termitoidae</taxon>
        <taxon>Rhinotermitidae</taxon>
        <taxon>Coptotermes</taxon>
    </lineage>
</organism>
<keyword evidence="3" id="KW-0808">Transferase</keyword>
<dbReference type="SUPFAM" id="SSF56112">
    <property type="entry name" value="Protein kinase-like (PK-like)"/>
    <property type="match status" value="1"/>
</dbReference>
<dbReference type="InterPro" id="IPR011009">
    <property type="entry name" value="Kinase-like_dom_sf"/>
</dbReference>
<protein>
    <recommendedName>
        <fullName evidence="6">ABC1 atypical kinase-like domain-containing protein</fullName>
    </recommendedName>
</protein>
<keyword evidence="8" id="KW-1185">Reference proteome</keyword>
<dbReference type="Proteomes" id="UP000502823">
    <property type="component" value="Unassembled WGS sequence"/>
</dbReference>
<evidence type="ECO:0000256" key="3">
    <source>
        <dbReference type="ARBA" id="ARBA00022679"/>
    </source>
</evidence>
<dbReference type="InterPro" id="IPR004147">
    <property type="entry name" value="ABC1_dom"/>
</dbReference>
<reference evidence="8" key="1">
    <citation type="submission" date="2020-01" db="EMBL/GenBank/DDBJ databases">
        <title>Draft genome sequence of the Termite Coptotermes fromosanus.</title>
        <authorList>
            <person name="Itakura S."/>
            <person name="Yosikawa Y."/>
            <person name="Umezawa K."/>
        </authorList>
    </citation>
    <scope>NUCLEOTIDE SEQUENCE [LARGE SCALE GENOMIC DNA]</scope>
</reference>
<comment type="caution">
    <text evidence="7">The sequence shown here is derived from an EMBL/GenBank/DDBJ whole genome shotgun (WGS) entry which is preliminary data.</text>
</comment>
<dbReference type="PANTHER" id="PTHR43851:SF3">
    <property type="entry name" value="COENZYME Q8"/>
    <property type="match status" value="1"/>
</dbReference>
<dbReference type="PANTHER" id="PTHR43851">
    <property type="match status" value="1"/>
</dbReference>
<comment type="pathway">
    <text evidence="1">Cofactor biosynthesis; ubiquinone biosynthesis.</text>
</comment>
<gene>
    <name evidence="7" type="ORF">Cfor_00598</name>
</gene>
<dbReference type="Pfam" id="PF03109">
    <property type="entry name" value="ABC1"/>
    <property type="match status" value="1"/>
</dbReference>
<evidence type="ECO:0000256" key="4">
    <source>
        <dbReference type="ARBA" id="ARBA00022741"/>
    </source>
</evidence>
<dbReference type="GO" id="GO:0006744">
    <property type="term" value="P:ubiquinone biosynthetic process"/>
    <property type="evidence" value="ECO:0007669"/>
    <property type="project" value="TreeGrafter"/>
</dbReference>
<dbReference type="InParanoid" id="A0A6L2PCB4"/>
<evidence type="ECO:0000313" key="8">
    <source>
        <dbReference type="Proteomes" id="UP000502823"/>
    </source>
</evidence>